<gene>
    <name evidence="8" type="ORF">KHA90_12690</name>
</gene>
<keyword evidence="4" id="KW-0573">Peptidoglycan synthesis</keyword>
<keyword evidence="9" id="KW-1185">Reference proteome</keyword>
<protein>
    <submittedName>
        <fullName evidence="8">Peptidoglycan bridge formation glycyltransferase FemA/FemB family protein</fullName>
    </submittedName>
</protein>
<accession>A0ABS5PC66</accession>
<dbReference type="PANTHER" id="PTHR36174:SF1">
    <property type="entry name" value="LIPID II:GLYCINE GLYCYLTRANSFERASE"/>
    <property type="match status" value="1"/>
</dbReference>
<evidence type="ECO:0000256" key="5">
    <source>
        <dbReference type="ARBA" id="ARBA00023315"/>
    </source>
</evidence>
<dbReference type="Pfam" id="PF13480">
    <property type="entry name" value="Acetyltransf_6"/>
    <property type="match status" value="1"/>
</dbReference>
<keyword evidence="2" id="KW-0808">Transferase</keyword>
<dbReference type="InterPro" id="IPR003447">
    <property type="entry name" value="FEMABX"/>
</dbReference>
<proteinExistence type="inferred from homology"/>
<dbReference type="RefSeq" id="WP_213300396.1">
    <property type="nucleotide sequence ID" value="NZ_JAGYVZ010000011.1"/>
</dbReference>
<dbReference type="PANTHER" id="PTHR36174">
    <property type="entry name" value="LIPID II:GLYCINE GLYCYLTRANSFERASE"/>
    <property type="match status" value="1"/>
</dbReference>
<evidence type="ECO:0000259" key="7">
    <source>
        <dbReference type="Pfam" id="PF13480"/>
    </source>
</evidence>
<comment type="similarity">
    <text evidence="1">Belongs to the FemABX family.</text>
</comment>
<dbReference type="InterPro" id="IPR016181">
    <property type="entry name" value="Acyl_CoA_acyltransferase"/>
</dbReference>
<evidence type="ECO:0000256" key="3">
    <source>
        <dbReference type="ARBA" id="ARBA00022960"/>
    </source>
</evidence>
<reference evidence="8 9" key="1">
    <citation type="journal article" date="2018" name="Int. J. Syst. Evol. Microbiol.">
        <title>Flavobacterium chryseum sp. nov. and Flavobacterium psychroterrae sp. nov., novel environmental bacteria isolated from Antarctica.</title>
        <authorList>
            <person name="Kralova S."/>
            <person name="Svec P."/>
            <person name="Busse H.J."/>
            <person name="Stankova E."/>
            <person name="Vaczi P."/>
            <person name="Sedlacek I."/>
        </authorList>
    </citation>
    <scope>NUCLEOTIDE SEQUENCE [LARGE SCALE GENOMIC DNA]</scope>
    <source>
        <strain evidence="8 9">CCM 8827</strain>
    </source>
</reference>
<evidence type="ECO:0000313" key="8">
    <source>
        <dbReference type="EMBL" id="MBS7231882.1"/>
    </source>
</evidence>
<feature type="domain" description="BioF2-like acetyltransferase" evidence="7">
    <location>
        <begin position="215"/>
        <end position="299"/>
    </location>
</feature>
<evidence type="ECO:0000256" key="6">
    <source>
        <dbReference type="ARBA" id="ARBA00023316"/>
    </source>
</evidence>
<dbReference type="EMBL" id="JAGYVZ010000011">
    <property type="protein sequence ID" value="MBS7231882.1"/>
    <property type="molecule type" value="Genomic_DNA"/>
</dbReference>
<dbReference type="InterPro" id="IPR038740">
    <property type="entry name" value="BioF2-like_GNAT_dom"/>
</dbReference>
<evidence type="ECO:0000256" key="4">
    <source>
        <dbReference type="ARBA" id="ARBA00022984"/>
    </source>
</evidence>
<dbReference type="Gene3D" id="3.40.630.30">
    <property type="match status" value="2"/>
</dbReference>
<evidence type="ECO:0000256" key="1">
    <source>
        <dbReference type="ARBA" id="ARBA00009943"/>
    </source>
</evidence>
<keyword evidence="6" id="KW-0961">Cell wall biogenesis/degradation</keyword>
<dbReference type="PROSITE" id="PS51191">
    <property type="entry name" value="FEMABX"/>
    <property type="match status" value="1"/>
</dbReference>
<dbReference type="InterPro" id="IPR050644">
    <property type="entry name" value="PG_Glycine_Bridge_Synth"/>
</dbReference>
<keyword evidence="5" id="KW-0012">Acyltransferase</keyword>
<evidence type="ECO:0000256" key="2">
    <source>
        <dbReference type="ARBA" id="ARBA00022679"/>
    </source>
</evidence>
<keyword evidence="3" id="KW-0133">Cell shape</keyword>
<comment type="caution">
    <text evidence="8">The sequence shown here is derived from an EMBL/GenBank/DDBJ whole genome shotgun (WGS) entry which is preliminary data.</text>
</comment>
<name>A0ABS5PC66_9FLAO</name>
<dbReference type="Proteomes" id="UP000722625">
    <property type="component" value="Unassembled WGS sequence"/>
</dbReference>
<organism evidence="8 9">
    <name type="scientific">Flavobacterium psychroterrae</name>
    <dbReference type="NCBI Taxonomy" id="2133767"/>
    <lineage>
        <taxon>Bacteria</taxon>
        <taxon>Pseudomonadati</taxon>
        <taxon>Bacteroidota</taxon>
        <taxon>Flavobacteriia</taxon>
        <taxon>Flavobacteriales</taxon>
        <taxon>Flavobacteriaceae</taxon>
        <taxon>Flavobacterium</taxon>
    </lineage>
</organism>
<evidence type="ECO:0000313" key="9">
    <source>
        <dbReference type="Proteomes" id="UP000722625"/>
    </source>
</evidence>
<sequence length="356" mass="41282">MKVFFTKEKQWLEKWDDFVSENDRGSHLILSDWLQSYQSYGFDFEIGLFLENEKIVGGYGAVIAKMAFFKFYIVPHGPIFRDNFEENISFGISELYLRAKKLKCCYAQYSIPFSINKLIKANSYNTNIRSKIKNLGTEGSLFKHIYSSYGINWLGFNTASNPEELLQQFALQPRRNINLAYRNHIEITYPEIEEDCKLAYSIIEDNAKFGNYSVRAFEDFKNTMLNLIAKKRAFLLTVNFAGEIKGAAFVVDCGNYLTYISGGTKKEKPDLNIGYVIHWEIIKKAYGLGYKGYNISMGGSKGVQDFKSKFMAQSILFDTPHYHMVLKPNIFKIYLFLNTYFKKNKERISVILKKIK</sequence>
<dbReference type="SUPFAM" id="SSF55729">
    <property type="entry name" value="Acyl-CoA N-acyltransferases (Nat)"/>
    <property type="match status" value="2"/>
</dbReference>